<sequence length="371" mass="42105">MSTRITPVWLEPLSRSGTNVVPKHPTMPRDASSSTRALLEKRRHMDRQANHVEYAVLNRLCRRRLAEDHANLVRSRLLDAAHRKRSLKMEKRALAENRLSIPCSKAPDGSRCSSGPEMENIMANFYTALYKSDSGQTAVLSPEEEVSPILTSEVRQGSDIVLITRSPDDASEMLRRLDEERSKAGLTINKTKTKNVMRKLEWDNMVVRVDGRLLHYLHFADDIVLITPNISQAERMLAHFDDSCGKIGLRLNLTKKMFMRNGWVPDAPFSLNGTTISKCSCYVYLGRKVNMMNDLAPKLGRGKQATWKAYKSIEKVVKKTKITTLRAHPFNTTVLPALTYVSETSRTDYRTHHISALSLPPPQMQHHVEMS</sequence>
<evidence type="ECO:0000313" key="1">
    <source>
        <dbReference type="EMBL" id="EPB72790.1"/>
    </source>
</evidence>
<accession>A0A0D6LL75</accession>
<gene>
    <name evidence="1" type="ORF">ANCCEY_08126</name>
</gene>
<dbReference type="PANTHER" id="PTHR47027">
    <property type="entry name" value="REVERSE TRANSCRIPTASE DOMAIN-CONTAINING PROTEIN"/>
    <property type="match status" value="1"/>
</dbReference>
<evidence type="ECO:0008006" key="3">
    <source>
        <dbReference type="Google" id="ProtNLM"/>
    </source>
</evidence>
<proteinExistence type="predicted"/>
<evidence type="ECO:0000313" key="2">
    <source>
        <dbReference type="Proteomes" id="UP000054495"/>
    </source>
</evidence>
<organism evidence="1 2">
    <name type="scientific">Ancylostoma ceylanicum</name>
    <dbReference type="NCBI Taxonomy" id="53326"/>
    <lineage>
        <taxon>Eukaryota</taxon>
        <taxon>Metazoa</taxon>
        <taxon>Ecdysozoa</taxon>
        <taxon>Nematoda</taxon>
        <taxon>Chromadorea</taxon>
        <taxon>Rhabditida</taxon>
        <taxon>Rhabditina</taxon>
        <taxon>Rhabditomorpha</taxon>
        <taxon>Strongyloidea</taxon>
        <taxon>Ancylostomatidae</taxon>
        <taxon>Ancylostomatinae</taxon>
        <taxon>Ancylostoma</taxon>
    </lineage>
</organism>
<reference evidence="1 2" key="1">
    <citation type="submission" date="2013-05" db="EMBL/GenBank/DDBJ databases">
        <title>Draft genome of the parasitic nematode Anyclostoma ceylanicum.</title>
        <authorList>
            <person name="Mitreva M."/>
        </authorList>
    </citation>
    <scope>NUCLEOTIDE SEQUENCE [LARGE SCALE GENOMIC DNA]</scope>
</reference>
<dbReference type="EMBL" id="KE125024">
    <property type="protein sequence ID" value="EPB72790.1"/>
    <property type="molecule type" value="Genomic_DNA"/>
</dbReference>
<protein>
    <recommendedName>
        <fullName evidence="3">Reverse transcriptase domain-containing protein</fullName>
    </recommendedName>
</protein>
<name>A0A0D6LL75_9BILA</name>
<dbReference type="Proteomes" id="UP000054495">
    <property type="component" value="Unassembled WGS sequence"/>
</dbReference>
<dbReference type="PANTHER" id="PTHR47027:SF20">
    <property type="entry name" value="REVERSE TRANSCRIPTASE-LIKE PROTEIN WITH RNA-DIRECTED DNA POLYMERASE DOMAIN"/>
    <property type="match status" value="1"/>
</dbReference>
<keyword evidence="2" id="KW-1185">Reference proteome</keyword>
<dbReference type="AlphaFoldDB" id="A0A0D6LL75"/>